<evidence type="ECO:0000256" key="4">
    <source>
        <dbReference type="ARBA" id="ARBA00023027"/>
    </source>
</evidence>
<feature type="binding site" evidence="5 6">
    <location>
        <begin position="149"/>
        <end position="151"/>
    </location>
    <ligand>
        <name>NAD(+)</name>
        <dbReference type="ChEBI" id="CHEBI:57540"/>
    </ligand>
</feature>
<evidence type="ECO:0000256" key="3">
    <source>
        <dbReference type="ARBA" id="ARBA00022801"/>
    </source>
</evidence>
<dbReference type="Gene3D" id="3.40.50.1480">
    <property type="entry name" value="Adenosylhomocysteinase-like"/>
    <property type="match status" value="1"/>
</dbReference>
<feature type="binding site" evidence="5 6">
    <location>
        <position position="235"/>
    </location>
    <ligand>
        <name>NAD(+)</name>
        <dbReference type="ChEBI" id="CHEBI:57540"/>
    </ligand>
</feature>
<dbReference type="InterPro" id="IPR020082">
    <property type="entry name" value="S-Ado-L-homoCys_hydrolase_CS"/>
</dbReference>
<evidence type="ECO:0000256" key="7">
    <source>
        <dbReference type="RuleBase" id="RU000548"/>
    </source>
</evidence>
<keyword evidence="2 5" id="KW-0554">One-carbon metabolism</keyword>
<sequence>MSIVRDMALAKDGHRKIAWAAAHMPVLSRIREEFERTKPFAGLNVAICLHLEAKTAYLAKVIHAGGANVAITGSNPLSTQDDVAAALVEDGITVYAKYNLTADEYKDFLIKTLETEPDLIIDDGGDLVAILHAERPDLAKKIRGGCEETTTGIIRLRALEKEGKLRFPMVAVNDAYCKHLFDNRYGTGQSVWDGIMRTTNLVVAGKTAVVVGYGWCGKGVAMRAKGLGARVIVTEVDPIKAIEAYMDGFEVMALEEAAPLGDFFVTVTGNASCIDARHFPKMKDGAILANAGHFDVEINKNDLRKLSRSVREVRKNITEYTLEDGRRLYLLADGRLVNLAAGDGHPAEIMDMTFALQALSLQYINEHHGEVGPRVLEVPYAIDQQVARYMLEALGIRIDELTDAQKRYLESWKV</sequence>
<dbReference type="CDD" id="cd00401">
    <property type="entry name" value="SAHH"/>
    <property type="match status" value="1"/>
</dbReference>
<dbReference type="Pfam" id="PF05221">
    <property type="entry name" value="AdoHcyase"/>
    <property type="match status" value="2"/>
</dbReference>
<evidence type="ECO:0000256" key="1">
    <source>
        <dbReference type="ARBA" id="ARBA00007122"/>
    </source>
</evidence>
<dbReference type="Pfam" id="PF00670">
    <property type="entry name" value="AdoHcyase_NAD"/>
    <property type="match status" value="1"/>
</dbReference>
<keyword evidence="4 5" id="KW-0520">NAD</keyword>
<dbReference type="PROSITE" id="PS00738">
    <property type="entry name" value="ADOHCYASE_1"/>
    <property type="match status" value="1"/>
</dbReference>
<feature type="binding site" evidence="5 6">
    <location>
        <begin position="291"/>
        <end position="293"/>
    </location>
    <ligand>
        <name>NAD(+)</name>
        <dbReference type="ChEBI" id="CHEBI:57540"/>
    </ligand>
</feature>
<dbReference type="EC" id="3.13.2.1" evidence="5"/>
<dbReference type="PIRSF" id="PIRSF001109">
    <property type="entry name" value="Ad_hcy_hydrolase"/>
    <property type="match status" value="1"/>
</dbReference>
<feature type="binding site" evidence="6">
    <location>
        <begin position="214"/>
        <end position="219"/>
    </location>
    <ligand>
        <name>NAD(+)</name>
        <dbReference type="ChEBI" id="CHEBI:57540"/>
    </ligand>
</feature>
<dbReference type="InterPro" id="IPR015878">
    <property type="entry name" value="Ado_hCys_hydrolase_NAD-bd"/>
</dbReference>
<feature type="binding site" evidence="5 6">
    <location>
        <position position="338"/>
    </location>
    <ligand>
        <name>NAD(+)</name>
        <dbReference type="ChEBI" id="CHEBI:57540"/>
    </ligand>
</feature>
<dbReference type="AlphaFoldDB" id="A0A8J3FAI2"/>
<name>A0A8J3FAI2_9BACI</name>
<dbReference type="NCBIfam" id="TIGR00936">
    <property type="entry name" value="ahcY"/>
    <property type="match status" value="1"/>
</dbReference>
<dbReference type="PROSITE" id="PS00739">
    <property type="entry name" value="ADOHCYASE_2"/>
    <property type="match status" value="1"/>
</dbReference>
<accession>A0A8J3FAI2</accession>
<comment type="cofactor">
    <cofactor evidence="5 6 7">
        <name>NAD(+)</name>
        <dbReference type="ChEBI" id="CHEBI:57540"/>
    </cofactor>
    <text evidence="5 6 7">Binds 1 NAD(+) per subunit.</text>
</comment>
<dbReference type="InterPro" id="IPR042172">
    <property type="entry name" value="Adenosylhomocyst_ase-like_sf"/>
</dbReference>
<gene>
    <name evidence="5" type="primary">ahcY</name>
    <name evidence="10" type="ORF">GCM10007043_02590</name>
</gene>
<keyword evidence="11" id="KW-1185">Reference proteome</keyword>
<proteinExistence type="inferred from homology"/>
<dbReference type="SMART" id="SM00996">
    <property type="entry name" value="AdoHcyase"/>
    <property type="match status" value="1"/>
</dbReference>
<protein>
    <recommendedName>
        <fullName evidence="5">Adenosylhomocysteinase</fullName>
        <ecNumber evidence="5">3.13.2.1</ecNumber>
    </recommendedName>
    <alternativeName>
        <fullName evidence="5">S-adenosyl-L-homocysteine hydrolase</fullName>
        <shortName evidence="5">AdoHcyase</shortName>
    </alternativeName>
</protein>
<dbReference type="InterPro" id="IPR000043">
    <property type="entry name" value="Adenosylhomocysteinase-like"/>
</dbReference>
<dbReference type="InterPro" id="IPR036291">
    <property type="entry name" value="NAD(P)-bd_dom_sf"/>
</dbReference>
<dbReference type="SUPFAM" id="SSF52283">
    <property type="entry name" value="Formate/glycerate dehydrogenase catalytic domain-like"/>
    <property type="match status" value="1"/>
</dbReference>
<dbReference type="SUPFAM" id="SSF51735">
    <property type="entry name" value="NAD(P)-binding Rossmann-fold domains"/>
    <property type="match status" value="1"/>
</dbReference>
<comment type="caution">
    <text evidence="10">The sequence shown here is derived from an EMBL/GenBank/DDBJ whole genome shotgun (WGS) entry which is preliminary data.</text>
</comment>
<evidence type="ECO:0000256" key="8">
    <source>
        <dbReference type="RuleBase" id="RU004166"/>
    </source>
</evidence>
<reference evidence="10" key="2">
    <citation type="submission" date="2020-09" db="EMBL/GenBank/DDBJ databases">
        <authorList>
            <person name="Sun Q."/>
            <person name="Ohkuma M."/>
        </authorList>
    </citation>
    <scope>NUCLEOTIDE SEQUENCE</scope>
    <source>
        <strain evidence="10">JCM 14719</strain>
    </source>
</reference>
<comment type="caution">
    <text evidence="5">Lacks conserved residue(s) required for the propagation of feature annotation.</text>
</comment>
<dbReference type="NCBIfam" id="NF004005">
    <property type="entry name" value="PRK05476.2-3"/>
    <property type="match status" value="1"/>
</dbReference>
<keyword evidence="3 5" id="KW-0378">Hydrolase</keyword>
<feature type="binding site" evidence="5">
    <location>
        <position position="270"/>
    </location>
    <ligand>
        <name>NAD(+)</name>
        <dbReference type="ChEBI" id="CHEBI:57540"/>
    </ligand>
</feature>
<feature type="binding site" evidence="5">
    <location>
        <position position="178"/>
    </location>
    <ligand>
        <name>substrate</name>
    </ligand>
</feature>
<reference evidence="10" key="1">
    <citation type="journal article" date="2014" name="Int. J. Syst. Evol. Microbiol.">
        <title>Complete genome sequence of Corynebacterium casei LMG S-19264T (=DSM 44701T), isolated from a smear-ripened cheese.</title>
        <authorList>
            <consortium name="US DOE Joint Genome Institute (JGI-PGF)"/>
            <person name="Walter F."/>
            <person name="Albersmeier A."/>
            <person name="Kalinowski J."/>
            <person name="Ruckert C."/>
        </authorList>
    </citation>
    <scope>NUCLEOTIDE SEQUENCE</scope>
    <source>
        <strain evidence="10">JCM 14719</strain>
    </source>
</reference>
<feature type="binding site" evidence="5">
    <location>
        <position position="182"/>
    </location>
    <ligand>
        <name>substrate</name>
    </ligand>
</feature>
<evidence type="ECO:0000259" key="9">
    <source>
        <dbReference type="SMART" id="SM00997"/>
    </source>
</evidence>
<keyword evidence="5" id="KW-0963">Cytoplasm</keyword>
<dbReference type="HAMAP" id="MF_00563">
    <property type="entry name" value="AdoHcyase"/>
    <property type="match status" value="1"/>
</dbReference>
<comment type="catalytic activity">
    <reaction evidence="5 7">
        <text>S-adenosyl-L-homocysteine + H2O = L-homocysteine + adenosine</text>
        <dbReference type="Rhea" id="RHEA:21708"/>
        <dbReference type="ChEBI" id="CHEBI:15377"/>
        <dbReference type="ChEBI" id="CHEBI:16335"/>
        <dbReference type="ChEBI" id="CHEBI:57856"/>
        <dbReference type="ChEBI" id="CHEBI:58199"/>
        <dbReference type="EC" id="3.13.2.1"/>
    </reaction>
</comment>
<dbReference type="FunFam" id="3.40.50.720:FF:000004">
    <property type="entry name" value="Adenosylhomocysteinase"/>
    <property type="match status" value="1"/>
</dbReference>
<feature type="binding site" evidence="5">
    <location>
        <position position="148"/>
    </location>
    <ligand>
        <name>substrate</name>
    </ligand>
</feature>
<dbReference type="GO" id="GO:0005829">
    <property type="term" value="C:cytosol"/>
    <property type="evidence" value="ECO:0007669"/>
    <property type="project" value="TreeGrafter"/>
</dbReference>
<feature type="binding site" evidence="5">
    <location>
        <position position="123"/>
    </location>
    <ligand>
        <name>substrate</name>
    </ligand>
</feature>
<evidence type="ECO:0000313" key="11">
    <source>
        <dbReference type="Proteomes" id="UP000637720"/>
    </source>
</evidence>
<feature type="binding site" evidence="6">
    <location>
        <position position="345"/>
    </location>
    <ligand>
        <name>NAD(+)</name>
        <dbReference type="ChEBI" id="CHEBI:57540"/>
    </ligand>
</feature>
<dbReference type="GO" id="GO:0004013">
    <property type="term" value="F:adenosylhomocysteinase activity"/>
    <property type="evidence" value="ECO:0007669"/>
    <property type="project" value="UniProtKB-UniRule"/>
</dbReference>
<dbReference type="RefSeq" id="WP_054672690.1">
    <property type="nucleotide sequence ID" value="NZ_BMOF01000002.1"/>
</dbReference>
<dbReference type="Gene3D" id="3.40.50.720">
    <property type="entry name" value="NAD(P)-binding Rossmann-like Domain"/>
    <property type="match status" value="1"/>
</dbReference>
<comment type="similarity">
    <text evidence="1 5 8">Belongs to the adenosylhomocysteinase family.</text>
</comment>
<feature type="binding site" evidence="5">
    <location>
        <position position="183"/>
    </location>
    <ligand>
        <name>NAD(+)</name>
        <dbReference type="ChEBI" id="CHEBI:57540"/>
    </ligand>
</feature>
<dbReference type="PANTHER" id="PTHR23420">
    <property type="entry name" value="ADENOSYLHOMOCYSTEINASE"/>
    <property type="match status" value="1"/>
</dbReference>
<evidence type="ECO:0000256" key="5">
    <source>
        <dbReference type="HAMAP-Rule" id="MF_00563"/>
    </source>
</evidence>
<evidence type="ECO:0000313" key="10">
    <source>
        <dbReference type="EMBL" id="GGJ92410.1"/>
    </source>
</evidence>
<dbReference type="SMART" id="SM00997">
    <property type="entry name" value="AdoHcyase_NAD"/>
    <property type="match status" value="1"/>
</dbReference>
<comment type="subcellular location">
    <subcellularLocation>
        <location evidence="5">Cytoplasm</location>
    </subcellularLocation>
</comment>
<dbReference type="PANTHER" id="PTHR23420:SF0">
    <property type="entry name" value="ADENOSYLHOMOCYSTEINASE"/>
    <property type="match status" value="1"/>
</dbReference>
<dbReference type="Proteomes" id="UP000637720">
    <property type="component" value="Unassembled WGS sequence"/>
</dbReference>
<dbReference type="EMBL" id="BMOF01000002">
    <property type="protein sequence ID" value="GGJ92410.1"/>
    <property type="molecule type" value="Genomic_DNA"/>
</dbReference>
<feature type="binding site" evidence="5">
    <location>
        <begin position="212"/>
        <end position="217"/>
    </location>
    <ligand>
        <name>NAD(+)</name>
        <dbReference type="ChEBI" id="CHEBI:57540"/>
    </ligand>
</feature>
<dbReference type="UniPathway" id="UPA00314">
    <property type="reaction ID" value="UER00076"/>
</dbReference>
<dbReference type="GO" id="GO:0006730">
    <property type="term" value="P:one-carbon metabolic process"/>
    <property type="evidence" value="ECO:0007669"/>
    <property type="project" value="UniProtKB-UniRule"/>
</dbReference>
<dbReference type="GO" id="GO:0071269">
    <property type="term" value="P:L-homocysteine biosynthetic process"/>
    <property type="evidence" value="ECO:0007669"/>
    <property type="project" value="UniProtKB-UniRule"/>
</dbReference>
<organism evidence="10 11">
    <name type="scientific">Calditerricola satsumensis</name>
    <dbReference type="NCBI Taxonomy" id="373054"/>
    <lineage>
        <taxon>Bacteria</taxon>
        <taxon>Bacillati</taxon>
        <taxon>Bacillota</taxon>
        <taxon>Bacilli</taxon>
        <taxon>Bacillales</taxon>
        <taxon>Bacillaceae</taxon>
        <taxon>Calditerricola</taxon>
    </lineage>
</organism>
<comment type="function">
    <text evidence="5">May play a key role in the regulation of the intracellular concentration of adenosylhomocysteine.</text>
</comment>
<comment type="pathway">
    <text evidence="5 7">Amino-acid biosynthesis; L-homocysteine biosynthesis; L-homocysteine from S-adenosyl-L-homocysteine: step 1/1.</text>
</comment>
<evidence type="ECO:0000256" key="2">
    <source>
        <dbReference type="ARBA" id="ARBA00022563"/>
    </source>
</evidence>
<feature type="domain" description="S-adenosyl-L-homocysteine hydrolase NAD binding" evidence="9">
    <location>
        <begin position="183"/>
        <end position="344"/>
    </location>
</feature>
<dbReference type="GO" id="GO:0033353">
    <property type="term" value="P:S-adenosylmethionine cycle"/>
    <property type="evidence" value="ECO:0007669"/>
    <property type="project" value="TreeGrafter"/>
</dbReference>
<evidence type="ECO:0000256" key="6">
    <source>
        <dbReference type="PIRSR" id="PIRSR001109-2"/>
    </source>
</evidence>